<reference evidence="4 5" key="1">
    <citation type="submission" date="2019-09" db="EMBL/GenBank/DDBJ databases">
        <authorList>
            <person name="Brejova B."/>
        </authorList>
    </citation>
    <scope>NUCLEOTIDE SEQUENCE [LARGE SCALE GENOMIC DNA]</scope>
</reference>
<feature type="transmembrane region" description="Helical" evidence="2">
    <location>
        <begin position="89"/>
        <end position="122"/>
    </location>
</feature>
<accession>A0A5E8BZH5</accession>
<name>A0A5E8BZH5_9ASCO</name>
<sequence>MSRILTSFSQEIGLDLLASSSRDVLLLIFIKIARMLAFGMSSIFLVQFFNVHGYPDDRTGFFMSCTLIGDVIISYFLTMNADRIGRRLVLCVGALLMVASGIVFALSNNFYILLAAAVFGVISPSGADIGPFKAVEESTLAHLVPPDHRNDIYAWYSLASALAAAAGNISGGWIVHYLMSNHLQLSELAAYKVVFVIFSLLGALKFLFSLFLTHRVESDDYLSSKSNIEPTENTSLLESPTDTTSQTTKKKFSLLPELSSESVKIVIQLSCLFAMDSFGSSLVQLSWISYYITSKFHINPEILGTAFFITGFIGAFTMLISSSIAKRLGPVLTMALTHFPSSFLIIFIPMPSTFLVTFIILIVRSCTSQMDVAPRQAFLSMVVRSSERTAVMGWVNVVKTCSQVFGPTIAGYLASLHKQWVCFILAGTLKVTYDALILLTFALKDVNREHS</sequence>
<evidence type="ECO:0000313" key="4">
    <source>
        <dbReference type="EMBL" id="VVT56512.1"/>
    </source>
</evidence>
<dbReference type="PANTHER" id="PTHR23520:SF5">
    <property type="entry name" value="TRANSPORTER, PUTATIVE (AFU_ORTHOLOGUE AFUA_3G04000)-RELATED"/>
    <property type="match status" value="1"/>
</dbReference>
<dbReference type="GeneID" id="43583936"/>
<dbReference type="AlphaFoldDB" id="A0A5E8BZH5"/>
<dbReference type="Pfam" id="PF07690">
    <property type="entry name" value="MFS_1"/>
    <property type="match status" value="1"/>
</dbReference>
<feature type="transmembrane region" description="Helical" evidence="2">
    <location>
        <begin position="61"/>
        <end position="77"/>
    </location>
</feature>
<dbReference type="OrthoDB" id="10027823at2759"/>
<protein>
    <recommendedName>
        <fullName evidence="3">Major facilitator superfamily (MFS) profile domain-containing protein</fullName>
    </recommendedName>
</protein>
<dbReference type="GO" id="GO:0022857">
    <property type="term" value="F:transmembrane transporter activity"/>
    <property type="evidence" value="ECO:0007669"/>
    <property type="project" value="InterPro"/>
</dbReference>
<dbReference type="Gene3D" id="1.20.1250.20">
    <property type="entry name" value="MFS general substrate transporter like domains"/>
    <property type="match status" value="1"/>
</dbReference>
<keyword evidence="2" id="KW-1133">Transmembrane helix</keyword>
<dbReference type="InterPro" id="IPR036259">
    <property type="entry name" value="MFS_trans_sf"/>
</dbReference>
<proteinExistence type="predicted"/>
<evidence type="ECO:0000256" key="2">
    <source>
        <dbReference type="SAM" id="Phobius"/>
    </source>
</evidence>
<dbReference type="SUPFAM" id="SSF103473">
    <property type="entry name" value="MFS general substrate transporter"/>
    <property type="match status" value="1"/>
</dbReference>
<evidence type="ECO:0000313" key="5">
    <source>
        <dbReference type="Proteomes" id="UP000398389"/>
    </source>
</evidence>
<dbReference type="InterPro" id="IPR011701">
    <property type="entry name" value="MFS"/>
</dbReference>
<comment type="subcellular location">
    <subcellularLocation>
        <location evidence="1">Membrane</location>
        <topology evidence="1">Multi-pass membrane protein</topology>
    </subcellularLocation>
</comment>
<feature type="transmembrane region" description="Helical" evidence="2">
    <location>
        <begin position="302"/>
        <end position="324"/>
    </location>
</feature>
<organism evidence="4 5">
    <name type="scientific">Magnusiomyces paraingens</name>
    <dbReference type="NCBI Taxonomy" id="2606893"/>
    <lineage>
        <taxon>Eukaryota</taxon>
        <taxon>Fungi</taxon>
        <taxon>Dikarya</taxon>
        <taxon>Ascomycota</taxon>
        <taxon>Saccharomycotina</taxon>
        <taxon>Dipodascomycetes</taxon>
        <taxon>Dipodascales</taxon>
        <taxon>Dipodascaceae</taxon>
        <taxon>Magnusiomyces</taxon>
    </lineage>
</organism>
<keyword evidence="5" id="KW-1185">Reference proteome</keyword>
<keyword evidence="2" id="KW-0812">Transmembrane</keyword>
<dbReference type="GO" id="GO:0000329">
    <property type="term" value="C:fungal-type vacuole membrane"/>
    <property type="evidence" value="ECO:0007669"/>
    <property type="project" value="TreeGrafter"/>
</dbReference>
<dbReference type="EMBL" id="CABVLU010000004">
    <property type="protein sequence ID" value="VVT56512.1"/>
    <property type="molecule type" value="Genomic_DNA"/>
</dbReference>
<evidence type="ECO:0000259" key="3">
    <source>
        <dbReference type="PROSITE" id="PS50850"/>
    </source>
</evidence>
<feature type="transmembrane region" description="Helical" evidence="2">
    <location>
        <begin position="344"/>
        <end position="363"/>
    </location>
</feature>
<dbReference type="Proteomes" id="UP000398389">
    <property type="component" value="Unassembled WGS sequence"/>
</dbReference>
<dbReference type="InterPro" id="IPR020846">
    <property type="entry name" value="MFS_dom"/>
</dbReference>
<feature type="transmembrane region" description="Helical" evidence="2">
    <location>
        <begin position="153"/>
        <end position="178"/>
    </location>
</feature>
<dbReference type="RefSeq" id="XP_031855727.1">
    <property type="nucleotide sequence ID" value="XM_031999836.1"/>
</dbReference>
<feature type="transmembrane region" description="Helical" evidence="2">
    <location>
        <begin position="190"/>
        <end position="212"/>
    </location>
</feature>
<dbReference type="PROSITE" id="PS50850">
    <property type="entry name" value="MFS"/>
    <property type="match status" value="1"/>
</dbReference>
<dbReference type="PANTHER" id="PTHR23520">
    <property type="entry name" value="TRANSPORTER, PUTATIVE (AFU_ORTHOLOGUE AFUA_3G04000)-RELATED"/>
    <property type="match status" value="1"/>
</dbReference>
<feature type="domain" description="Major facilitator superfamily (MFS) profile" evidence="3">
    <location>
        <begin position="1"/>
        <end position="445"/>
    </location>
</feature>
<feature type="transmembrane region" description="Helical" evidence="2">
    <location>
        <begin position="24"/>
        <end position="49"/>
    </location>
</feature>
<keyword evidence="2" id="KW-0472">Membrane</keyword>
<gene>
    <name evidence="4" type="ORF">SAPINGB_P005121</name>
</gene>
<evidence type="ECO:0000256" key="1">
    <source>
        <dbReference type="ARBA" id="ARBA00004141"/>
    </source>
</evidence>